<organism evidence="1 2">
    <name type="scientific">Cryptococcus floricola</name>
    <dbReference type="NCBI Taxonomy" id="2591691"/>
    <lineage>
        <taxon>Eukaryota</taxon>
        <taxon>Fungi</taxon>
        <taxon>Dikarya</taxon>
        <taxon>Basidiomycota</taxon>
        <taxon>Agaricomycotina</taxon>
        <taxon>Tremellomycetes</taxon>
        <taxon>Tremellales</taxon>
        <taxon>Cryptococcaceae</taxon>
        <taxon>Cryptococcus</taxon>
    </lineage>
</organism>
<dbReference type="AlphaFoldDB" id="A0A5D3B8Q6"/>
<evidence type="ECO:0000313" key="2">
    <source>
        <dbReference type="Proteomes" id="UP000322245"/>
    </source>
</evidence>
<protein>
    <submittedName>
        <fullName evidence="1">Uncharacterized protein</fullName>
    </submittedName>
</protein>
<dbReference type="Proteomes" id="UP000322245">
    <property type="component" value="Unassembled WGS sequence"/>
</dbReference>
<dbReference type="EMBL" id="NIDF01000002">
    <property type="protein sequence ID" value="TYJ58991.1"/>
    <property type="molecule type" value="Genomic_DNA"/>
</dbReference>
<proteinExistence type="predicted"/>
<accession>A0A5D3B8Q6</accession>
<name>A0A5D3B8Q6_9TREE</name>
<evidence type="ECO:0000313" key="1">
    <source>
        <dbReference type="EMBL" id="TYJ58991.1"/>
    </source>
</evidence>
<keyword evidence="2" id="KW-1185">Reference proteome</keyword>
<comment type="caution">
    <text evidence="1">The sequence shown here is derived from an EMBL/GenBank/DDBJ whole genome shotgun (WGS) entry which is preliminary data.</text>
</comment>
<gene>
    <name evidence="1" type="ORF">B9479_000430</name>
</gene>
<reference evidence="1 2" key="1">
    <citation type="submission" date="2017-05" db="EMBL/GenBank/DDBJ databases">
        <title>The Genome Sequence of Tsuchiyaea wingfieldii DSM 27421.</title>
        <authorList>
            <person name="Cuomo C."/>
            <person name="Passer A."/>
            <person name="Billmyre B."/>
            <person name="Heitman J."/>
        </authorList>
    </citation>
    <scope>NUCLEOTIDE SEQUENCE [LARGE SCALE GENOMIC DNA]</scope>
    <source>
        <strain evidence="1 2">DSM 27421</strain>
    </source>
</reference>
<sequence length="273" mass="29518">MSAGALSNKKDLKIIPKPDTVTVDFTVPSECSLVQEAQAYLHPVSSTASQIAEALSIHIASVSPSRGAGGSSNPYELTRTRDGCTPVMSLLLNSEHHFASLSRVHSWLKDGTTNSSMGALMPESITTKDEARVAMVRKAFIEPHRSTCAECSLLDDQALVTKSQTIAVDMASTLGLQQYNFATEIRPDLAQLEESKDDGWAEVKSFVSGAITNTDRMARAGLPGELVDLSSRALDQLQEQNNPERSVPFPVDTLRAFGDRKGPSVLTRIGRFL</sequence>